<organism evidence="2 3">
    <name type="scientific">Trichoglossum hirsutum</name>
    <dbReference type="NCBI Taxonomy" id="265104"/>
    <lineage>
        <taxon>Eukaryota</taxon>
        <taxon>Fungi</taxon>
        <taxon>Dikarya</taxon>
        <taxon>Ascomycota</taxon>
        <taxon>Pezizomycotina</taxon>
        <taxon>Geoglossomycetes</taxon>
        <taxon>Geoglossales</taxon>
        <taxon>Geoglossaceae</taxon>
        <taxon>Trichoglossum</taxon>
    </lineage>
</organism>
<evidence type="ECO:0000313" key="3">
    <source>
        <dbReference type="Proteomes" id="UP000750711"/>
    </source>
</evidence>
<sequence length="449" mass="47948">MTSQTPPVRSTVTRSTSPFSNSTSGPDHSHRSLPSQSTHSSSKTPSPLAKEPSTTFGAAAAAARKPPEPVPGPGPESNTDSYDERVGADSDTIQVAYHRSNHAMAKAHLAELSGGPVSVTSKNVNGEIAIARDFTPPPASEDNDVNPTRNGEGMVDDGSSSLSEIEDGVDEDDRQHRNGTLSEAAAENDSEAETERLESSPQRIRKRRNVVLSSGESAKSVERSPSKLANETMFEDTNHVKADDVPADYDTPMGGTDQRDILEQSTNETEKIEEDNASTTGTNKSSGPEPDQTTAPTSLDSAGEGTKDTSPPEIVGKKRKRTSPRNRSGSDYMEGEEPARKRTGSIKGEANGNETDKQGDHEDHDTVKYNGTGTKANAINGDSVVHREPESNEKGGTERDEEPSITTKTTKTKKGKRKEKKSKSAAQNRPEVDPADAADMDEVNGEEPS</sequence>
<dbReference type="Proteomes" id="UP000750711">
    <property type="component" value="Unassembled WGS sequence"/>
</dbReference>
<comment type="caution">
    <text evidence="2">The sequence shown here is derived from an EMBL/GenBank/DDBJ whole genome shotgun (WGS) entry which is preliminary data.</text>
</comment>
<evidence type="ECO:0000313" key="2">
    <source>
        <dbReference type="EMBL" id="KAH0551536.1"/>
    </source>
</evidence>
<dbReference type="EMBL" id="JAGHQM010001950">
    <property type="protein sequence ID" value="KAH0551536.1"/>
    <property type="molecule type" value="Genomic_DNA"/>
</dbReference>
<feature type="compositionally biased region" description="Acidic residues" evidence="1">
    <location>
        <begin position="433"/>
        <end position="449"/>
    </location>
</feature>
<feature type="compositionally biased region" description="Polar residues" evidence="1">
    <location>
        <begin position="277"/>
        <end position="300"/>
    </location>
</feature>
<feature type="region of interest" description="Disordered" evidence="1">
    <location>
        <begin position="1"/>
        <end position="93"/>
    </location>
</feature>
<gene>
    <name evidence="2" type="ORF">GP486_007246</name>
</gene>
<protein>
    <submittedName>
        <fullName evidence="2">Uncharacterized protein</fullName>
    </submittedName>
</protein>
<feature type="compositionally biased region" description="Basic and acidic residues" evidence="1">
    <location>
        <begin position="384"/>
        <end position="398"/>
    </location>
</feature>
<feature type="compositionally biased region" description="Polar residues" evidence="1">
    <location>
        <begin position="1"/>
        <end position="26"/>
    </location>
</feature>
<feature type="compositionally biased region" description="Low complexity" evidence="1">
    <location>
        <begin position="32"/>
        <end position="48"/>
    </location>
</feature>
<feature type="non-terminal residue" evidence="2">
    <location>
        <position position="449"/>
    </location>
</feature>
<evidence type="ECO:0000256" key="1">
    <source>
        <dbReference type="SAM" id="MobiDB-lite"/>
    </source>
</evidence>
<dbReference type="AlphaFoldDB" id="A0A9P8I6Q3"/>
<accession>A0A9P8I6Q3</accession>
<feature type="compositionally biased region" description="Basic and acidic residues" evidence="1">
    <location>
        <begin position="354"/>
        <end position="367"/>
    </location>
</feature>
<keyword evidence="3" id="KW-1185">Reference proteome</keyword>
<proteinExistence type="predicted"/>
<feature type="region of interest" description="Disordered" evidence="1">
    <location>
        <begin position="128"/>
        <end position="449"/>
    </location>
</feature>
<name>A0A9P8I6Q3_9PEZI</name>
<reference evidence="2" key="1">
    <citation type="submission" date="2021-03" db="EMBL/GenBank/DDBJ databases">
        <title>Comparative genomics and phylogenomic investigation of the class Geoglossomycetes provide insights into ecological specialization and systematics.</title>
        <authorList>
            <person name="Melie T."/>
            <person name="Pirro S."/>
            <person name="Miller A.N."/>
            <person name="Quandt A."/>
        </authorList>
    </citation>
    <scope>NUCLEOTIDE SEQUENCE</scope>
    <source>
        <strain evidence="2">CAQ_001_2017</strain>
    </source>
</reference>
<feature type="compositionally biased region" description="Basic residues" evidence="1">
    <location>
        <begin position="410"/>
        <end position="423"/>
    </location>
</feature>